<proteinExistence type="predicted"/>
<dbReference type="OrthoDB" id="10392109at2759"/>
<dbReference type="EMBL" id="JYDI01000315">
    <property type="protein sequence ID" value="KRY45997.1"/>
    <property type="molecule type" value="Genomic_DNA"/>
</dbReference>
<sequence length="145" mass="16719">MLERLFVKRKIVKSLGLSGSKEHVTTVCVFNQSYNHRQLMGVELSLKEIMIYDEPYVINALCVLHICEKEPANPVLEEYEHLKGLRLVDQFPRGEIEIDLQIGRLVDELKPTAMKTKFGWVICGKNSFQNQTHILQCEVNEDCKS</sequence>
<comment type="caution">
    <text evidence="1">The sequence shown here is derived from an EMBL/GenBank/DDBJ whole genome shotgun (WGS) entry which is preliminary data.</text>
</comment>
<organism evidence="1 2">
    <name type="scientific">Trichinella britovi</name>
    <name type="common">Parasitic roundworm</name>
    <dbReference type="NCBI Taxonomy" id="45882"/>
    <lineage>
        <taxon>Eukaryota</taxon>
        <taxon>Metazoa</taxon>
        <taxon>Ecdysozoa</taxon>
        <taxon>Nematoda</taxon>
        <taxon>Enoplea</taxon>
        <taxon>Dorylaimia</taxon>
        <taxon>Trichinellida</taxon>
        <taxon>Trichinellidae</taxon>
        <taxon>Trichinella</taxon>
    </lineage>
</organism>
<evidence type="ECO:0000313" key="2">
    <source>
        <dbReference type="Proteomes" id="UP000054653"/>
    </source>
</evidence>
<accession>A0A0V1C9M0</accession>
<dbReference type="OMA" id="KFGWVIC"/>
<evidence type="ECO:0008006" key="3">
    <source>
        <dbReference type="Google" id="ProtNLM"/>
    </source>
</evidence>
<keyword evidence="2" id="KW-1185">Reference proteome</keyword>
<evidence type="ECO:0000313" key="1">
    <source>
        <dbReference type="EMBL" id="KRY45997.1"/>
    </source>
</evidence>
<name>A0A0V1C9M0_TRIBR</name>
<gene>
    <name evidence="1" type="ORF">T03_3355</name>
</gene>
<dbReference type="Proteomes" id="UP000054653">
    <property type="component" value="Unassembled WGS sequence"/>
</dbReference>
<protein>
    <recommendedName>
        <fullName evidence="3">Peptidase aspartic putative domain-containing protein</fullName>
    </recommendedName>
</protein>
<reference evidence="1 2" key="1">
    <citation type="submission" date="2015-01" db="EMBL/GenBank/DDBJ databases">
        <title>Evolution of Trichinella species and genotypes.</title>
        <authorList>
            <person name="Korhonen P.K."/>
            <person name="Edoardo P."/>
            <person name="Giuseppe L.R."/>
            <person name="Gasser R.B."/>
        </authorList>
    </citation>
    <scope>NUCLEOTIDE SEQUENCE [LARGE SCALE GENOMIC DNA]</scope>
    <source>
        <strain evidence="1">ISS120</strain>
    </source>
</reference>
<dbReference type="AlphaFoldDB" id="A0A0V1C9M0"/>